<keyword evidence="6" id="KW-0175">Coiled coil</keyword>
<keyword evidence="6" id="KW-0156">Chromatin regulator</keyword>
<dbReference type="OrthoDB" id="10266039at2759"/>
<evidence type="ECO:0000259" key="7">
    <source>
        <dbReference type="Pfam" id="PF26052"/>
    </source>
</evidence>
<organism evidence="8 9">
    <name type="scientific">Ancylostoma duodenale</name>
    <dbReference type="NCBI Taxonomy" id="51022"/>
    <lineage>
        <taxon>Eukaryota</taxon>
        <taxon>Metazoa</taxon>
        <taxon>Ecdysozoa</taxon>
        <taxon>Nematoda</taxon>
        <taxon>Chromadorea</taxon>
        <taxon>Rhabditida</taxon>
        <taxon>Rhabditina</taxon>
        <taxon>Rhabditomorpha</taxon>
        <taxon>Strongyloidea</taxon>
        <taxon>Ancylostomatidae</taxon>
        <taxon>Ancylostomatinae</taxon>
        <taxon>Ancylostoma</taxon>
    </lineage>
</organism>
<dbReference type="AlphaFoldDB" id="A0A0C2CJE8"/>
<comment type="similarity">
    <text evidence="6">Belongs to the BRE1 family.</text>
</comment>
<evidence type="ECO:0000256" key="4">
    <source>
        <dbReference type="ARBA" id="ARBA00022833"/>
    </source>
</evidence>
<dbReference type="GO" id="GO:0006325">
    <property type="term" value="P:chromatin organization"/>
    <property type="evidence" value="ECO:0007669"/>
    <property type="project" value="UniProtKB-KW"/>
</dbReference>
<reference evidence="8 9" key="1">
    <citation type="submission" date="2013-12" db="EMBL/GenBank/DDBJ databases">
        <title>Draft genome of the parsitic nematode Ancylostoma duodenale.</title>
        <authorList>
            <person name="Mitreva M."/>
        </authorList>
    </citation>
    <scope>NUCLEOTIDE SEQUENCE [LARGE SCALE GENOMIC DNA]</scope>
    <source>
        <strain evidence="8 9">Zhejiang</strain>
    </source>
</reference>
<dbReference type="Proteomes" id="UP000054047">
    <property type="component" value="Unassembled WGS sequence"/>
</dbReference>
<dbReference type="EC" id="2.3.2.27" evidence="6"/>
<evidence type="ECO:0000256" key="6">
    <source>
        <dbReference type="RuleBase" id="RU365038"/>
    </source>
</evidence>
<keyword evidence="2 6" id="KW-0479">Metal-binding</keyword>
<protein>
    <recommendedName>
        <fullName evidence="6">E3 ubiquitin protein ligase</fullName>
        <ecNumber evidence="6">2.3.2.27</ecNumber>
    </recommendedName>
</protein>
<evidence type="ECO:0000256" key="3">
    <source>
        <dbReference type="ARBA" id="ARBA00022771"/>
    </source>
</evidence>
<dbReference type="GO" id="GO:0008270">
    <property type="term" value="F:zinc ion binding"/>
    <property type="evidence" value="ECO:0007669"/>
    <property type="project" value="UniProtKB-KW"/>
</dbReference>
<evidence type="ECO:0000313" key="9">
    <source>
        <dbReference type="Proteomes" id="UP000054047"/>
    </source>
</evidence>
<keyword evidence="6" id="KW-0833">Ubl conjugation pathway</keyword>
<keyword evidence="5 6" id="KW-0539">Nucleus</keyword>
<keyword evidence="6" id="KW-0808">Transferase</keyword>
<keyword evidence="9" id="KW-1185">Reference proteome</keyword>
<evidence type="ECO:0000256" key="5">
    <source>
        <dbReference type="ARBA" id="ARBA00023242"/>
    </source>
</evidence>
<comment type="subcellular location">
    <subcellularLocation>
        <location evidence="1 6">Nucleus</location>
    </subcellularLocation>
</comment>
<gene>
    <name evidence="8" type="ORF">ANCDUO_13251</name>
</gene>
<dbReference type="GO" id="GO:0061630">
    <property type="term" value="F:ubiquitin protein ligase activity"/>
    <property type="evidence" value="ECO:0007669"/>
    <property type="project" value="UniProtKB-EC"/>
</dbReference>
<dbReference type="PANTHER" id="PTHR23163:SF0">
    <property type="entry name" value="E3 UBIQUITIN-PROTEIN LIGASE BRE1"/>
    <property type="match status" value="1"/>
</dbReference>
<dbReference type="GO" id="GO:0033503">
    <property type="term" value="C:HULC complex"/>
    <property type="evidence" value="ECO:0007669"/>
    <property type="project" value="TreeGrafter"/>
</dbReference>
<comment type="catalytic activity">
    <reaction evidence="6">
        <text>S-ubiquitinyl-[E2 ubiquitin-conjugating enzyme]-L-cysteine + [acceptor protein]-L-lysine = [E2 ubiquitin-conjugating enzyme]-L-cysteine + N(6)-ubiquitinyl-[acceptor protein]-L-lysine.</text>
        <dbReference type="EC" id="2.3.2.27"/>
    </reaction>
</comment>
<dbReference type="GO" id="GO:0016567">
    <property type="term" value="P:protein ubiquitination"/>
    <property type="evidence" value="ECO:0007669"/>
    <property type="project" value="UniProtKB-UniRule"/>
</dbReference>
<comment type="pathway">
    <text evidence="6">Protein modification; protein ubiquitination.</text>
</comment>
<keyword evidence="3 6" id="KW-0863">Zinc-finger</keyword>
<dbReference type="PANTHER" id="PTHR23163">
    <property type="entry name" value="RING FINGER PROTEIN-RELATED"/>
    <property type="match status" value="1"/>
</dbReference>
<dbReference type="EMBL" id="KN735548">
    <property type="protein sequence ID" value="KIH56568.1"/>
    <property type="molecule type" value="Genomic_DNA"/>
</dbReference>
<dbReference type="Pfam" id="PF26052">
    <property type="entry name" value="BRE1B"/>
    <property type="match status" value="1"/>
</dbReference>
<proteinExistence type="inferred from homology"/>
<name>A0A0C2CJE8_9BILA</name>
<evidence type="ECO:0000256" key="1">
    <source>
        <dbReference type="ARBA" id="ARBA00004123"/>
    </source>
</evidence>
<sequence length="259" mass="30213">MLNGVANGGGLSDSQSAYSSSAQIMQSTEYQNLVAFYSVVIDECRRLRSDFEAVTEERDLLRQEMLQKVEEMKMRTESDMLRMEFEQSLAAHSKQDAKQQDIKVLFGTLKTQNYQLNSDVAKYRKKWKEGVNTNYKIQTELDSERRRLERCLVIELDDEDSNELASPDQSRDDLDISDDANGESVSALQAKILELKLKLEVYADVGADVRDKAELLVRERRLKKENERLIHQIKRLGNIERRERMRYFEVCFLMYFRVG</sequence>
<dbReference type="InterPro" id="IPR058642">
    <property type="entry name" value="BRE1A/B-like_dom"/>
</dbReference>
<feature type="domain" description="BRE1A/B-like" evidence="7">
    <location>
        <begin position="73"/>
        <end position="147"/>
    </location>
</feature>
<evidence type="ECO:0000256" key="2">
    <source>
        <dbReference type="ARBA" id="ARBA00022723"/>
    </source>
</evidence>
<keyword evidence="4 6" id="KW-0862">Zinc</keyword>
<accession>A0A0C2CJE8</accession>
<dbReference type="GO" id="GO:0005634">
    <property type="term" value="C:nucleus"/>
    <property type="evidence" value="ECO:0007669"/>
    <property type="project" value="UniProtKB-SubCell"/>
</dbReference>
<dbReference type="InterPro" id="IPR013956">
    <property type="entry name" value="E3_ubiquit_lig_Bre1"/>
</dbReference>
<evidence type="ECO:0000313" key="8">
    <source>
        <dbReference type="EMBL" id="KIH56568.1"/>
    </source>
</evidence>